<dbReference type="Pfam" id="PF03466">
    <property type="entry name" value="LysR_substrate"/>
    <property type="match status" value="1"/>
</dbReference>
<dbReference type="Gene3D" id="3.40.190.290">
    <property type="match status" value="1"/>
</dbReference>
<evidence type="ECO:0000256" key="1">
    <source>
        <dbReference type="ARBA" id="ARBA00009437"/>
    </source>
</evidence>
<dbReference type="EMBL" id="QKOD01000015">
    <property type="protein sequence ID" value="RNJ41781.1"/>
    <property type="molecule type" value="Genomic_DNA"/>
</dbReference>
<dbReference type="InterPro" id="IPR036388">
    <property type="entry name" value="WH-like_DNA-bd_sf"/>
</dbReference>
<dbReference type="PRINTS" id="PR00039">
    <property type="entry name" value="HTHLYSR"/>
</dbReference>
<evidence type="ECO:0000256" key="2">
    <source>
        <dbReference type="ARBA" id="ARBA00023015"/>
    </source>
</evidence>
<proteinExistence type="inferred from homology"/>
<dbReference type="GO" id="GO:0003700">
    <property type="term" value="F:DNA-binding transcription factor activity"/>
    <property type="evidence" value="ECO:0007669"/>
    <property type="project" value="InterPro"/>
</dbReference>
<dbReference type="PROSITE" id="PS50931">
    <property type="entry name" value="HTH_LYSR"/>
    <property type="match status" value="1"/>
</dbReference>
<dbReference type="AlphaFoldDB" id="A0A3M9X1U3"/>
<dbReference type="Proteomes" id="UP000275436">
    <property type="component" value="Unassembled WGS sequence"/>
</dbReference>
<keyword evidence="2" id="KW-0805">Transcription regulation</keyword>
<dbReference type="InterPro" id="IPR000847">
    <property type="entry name" value="LysR_HTH_N"/>
</dbReference>
<dbReference type="InterPro" id="IPR005119">
    <property type="entry name" value="LysR_subst-bd"/>
</dbReference>
<name>A0A3M9X1U3_9HYPH</name>
<dbReference type="NCBIfam" id="NF008239">
    <property type="entry name" value="PRK11013.1"/>
    <property type="match status" value="1"/>
</dbReference>
<dbReference type="Pfam" id="PF00126">
    <property type="entry name" value="HTH_1"/>
    <property type="match status" value="1"/>
</dbReference>
<evidence type="ECO:0000313" key="6">
    <source>
        <dbReference type="EMBL" id="RNJ41781.1"/>
    </source>
</evidence>
<comment type="similarity">
    <text evidence="1">Belongs to the LysR transcriptional regulatory family.</text>
</comment>
<dbReference type="PANTHER" id="PTHR30427:SF1">
    <property type="entry name" value="TRANSCRIPTIONAL ACTIVATOR PROTEIN LYSR"/>
    <property type="match status" value="1"/>
</dbReference>
<keyword evidence="4" id="KW-0804">Transcription</keyword>
<keyword evidence="3" id="KW-0238">DNA-binding</keyword>
<feature type="domain" description="HTH lysR-type" evidence="5">
    <location>
        <begin position="1"/>
        <end position="60"/>
    </location>
</feature>
<comment type="caution">
    <text evidence="6">The sequence shown here is derived from an EMBL/GenBank/DDBJ whole genome shotgun (WGS) entry which is preliminary data.</text>
</comment>
<protein>
    <submittedName>
        <fullName evidence="6">LysR family transcriptional regulator</fullName>
    </submittedName>
</protein>
<dbReference type="GO" id="GO:0043565">
    <property type="term" value="F:sequence-specific DNA binding"/>
    <property type="evidence" value="ECO:0007669"/>
    <property type="project" value="TreeGrafter"/>
</dbReference>
<evidence type="ECO:0000256" key="3">
    <source>
        <dbReference type="ARBA" id="ARBA00023125"/>
    </source>
</evidence>
<dbReference type="PANTHER" id="PTHR30427">
    <property type="entry name" value="TRANSCRIPTIONAL ACTIVATOR PROTEIN LYSR"/>
    <property type="match status" value="1"/>
</dbReference>
<gene>
    <name evidence="6" type="ORF">DNR46_31740</name>
</gene>
<dbReference type="SUPFAM" id="SSF53850">
    <property type="entry name" value="Periplasmic binding protein-like II"/>
    <property type="match status" value="1"/>
</dbReference>
<dbReference type="InterPro" id="IPR037424">
    <property type="entry name" value="NocR_PBP2"/>
</dbReference>
<dbReference type="InterPro" id="IPR036390">
    <property type="entry name" value="WH_DNA-bd_sf"/>
</dbReference>
<evidence type="ECO:0000256" key="4">
    <source>
        <dbReference type="ARBA" id="ARBA00023163"/>
    </source>
</evidence>
<dbReference type="GO" id="GO:0010628">
    <property type="term" value="P:positive regulation of gene expression"/>
    <property type="evidence" value="ECO:0007669"/>
    <property type="project" value="TreeGrafter"/>
</dbReference>
<sequence length="306" mass="34068">MRLNQRQIEVFNAIMVHKSVTAAAASLRTSQPTVSRELRDLEKQIGFDLFNRFGKRLTPTSQAQLLHSVVARSFVGMEEISRVATAIKGHNAAHIRIACLPAYAEAFLPDVVHRFLKARPQVHLSVHSLGEVALRHDMTTQLFDIGLTEGSYDYDDVTTEKIDAGELLCVFPAGHPLTAKSVIDPQDFQGVAFVYYSEEDPYRHKIDEVFDAAGVARHFTLETTTATGLCSMVAAGVGASIVNPFTAAHYAERGVVLRKLSVRVSYHVNLWRPAKGLRSAHADQFVRLLRQVTEEMKQRFKVLLAD</sequence>
<evidence type="ECO:0000259" key="5">
    <source>
        <dbReference type="PROSITE" id="PS50931"/>
    </source>
</evidence>
<dbReference type="CDD" id="cd08415">
    <property type="entry name" value="PBP2_LysR_opines_like"/>
    <property type="match status" value="1"/>
</dbReference>
<reference evidence="6 7" key="1">
    <citation type="journal article" date="2018" name="Mol. Plant Microbe Interact.">
        <title>Taxonomically Different Co-Microsymbionts of a Relict Legume, Oxytropis popoviana, Have Complementary Sets of Symbiotic Genes and Together Increase the Efficiency of Plant Nodulation.</title>
        <authorList>
            <person name="Safronova V."/>
            <person name="Belimov A."/>
            <person name="Sazanova A."/>
            <person name="Chirak E."/>
            <person name="Verkhozina A."/>
            <person name="Kuznetsova I."/>
            <person name="Andronov E."/>
            <person name="Puhalsky J."/>
            <person name="Tikhonovich I."/>
        </authorList>
    </citation>
    <scope>NUCLEOTIDE SEQUENCE [LARGE SCALE GENOMIC DNA]</scope>
    <source>
        <strain evidence="6 7">Opo-235</strain>
    </source>
</reference>
<organism evidence="6 7">
    <name type="scientific">Mesorhizobium japonicum</name>
    <dbReference type="NCBI Taxonomy" id="2066070"/>
    <lineage>
        <taxon>Bacteria</taxon>
        <taxon>Pseudomonadati</taxon>
        <taxon>Pseudomonadota</taxon>
        <taxon>Alphaproteobacteria</taxon>
        <taxon>Hyphomicrobiales</taxon>
        <taxon>Phyllobacteriaceae</taxon>
        <taxon>Mesorhizobium</taxon>
    </lineage>
</organism>
<evidence type="ECO:0000313" key="7">
    <source>
        <dbReference type="Proteomes" id="UP000275436"/>
    </source>
</evidence>
<dbReference type="RefSeq" id="WP_123170068.1">
    <property type="nucleotide sequence ID" value="NZ_QKOD01000015.1"/>
</dbReference>
<accession>A0A3M9X1U3</accession>
<dbReference type="Gene3D" id="1.10.10.10">
    <property type="entry name" value="Winged helix-like DNA-binding domain superfamily/Winged helix DNA-binding domain"/>
    <property type="match status" value="1"/>
</dbReference>
<dbReference type="SUPFAM" id="SSF46785">
    <property type="entry name" value="Winged helix' DNA-binding domain"/>
    <property type="match status" value="1"/>
</dbReference>